<evidence type="ECO:0000313" key="3">
    <source>
        <dbReference type="EMBL" id="MFD2521473.1"/>
    </source>
</evidence>
<feature type="domain" description="DUF4097" evidence="2">
    <location>
        <begin position="141"/>
        <end position="234"/>
    </location>
</feature>
<organism evidence="3 4">
    <name type="scientific">Emticicia soli</name>
    <dbReference type="NCBI Taxonomy" id="2027878"/>
    <lineage>
        <taxon>Bacteria</taxon>
        <taxon>Pseudomonadati</taxon>
        <taxon>Bacteroidota</taxon>
        <taxon>Cytophagia</taxon>
        <taxon>Cytophagales</taxon>
        <taxon>Leadbetterellaceae</taxon>
        <taxon>Emticicia</taxon>
    </lineage>
</organism>
<name>A0ABW5J7E7_9BACT</name>
<evidence type="ECO:0000259" key="2">
    <source>
        <dbReference type="Pfam" id="PF13349"/>
    </source>
</evidence>
<reference evidence="4" key="1">
    <citation type="journal article" date="2019" name="Int. J. Syst. Evol. Microbiol.">
        <title>The Global Catalogue of Microorganisms (GCM) 10K type strain sequencing project: providing services to taxonomists for standard genome sequencing and annotation.</title>
        <authorList>
            <consortium name="The Broad Institute Genomics Platform"/>
            <consortium name="The Broad Institute Genome Sequencing Center for Infectious Disease"/>
            <person name="Wu L."/>
            <person name="Ma J."/>
        </authorList>
    </citation>
    <scope>NUCLEOTIDE SEQUENCE [LARGE SCALE GENOMIC DNA]</scope>
    <source>
        <strain evidence="4">KCTC 52344</strain>
    </source>
</reference>
<proteinExistence type="predicted"/>
<evidence type="ECO:0000313" key="4">
    <source>
        <dbReference type="Proteomes" id="UP001597510"/>
    </source>
</evidence>
<evidence type="ECO:0000256" key="1">
    <source>
        <dbReference type="SAM" id="SignalP"/>
    </source>
</evidence>
<sequence>MKKAIVVILICVAYANAFGQAKPYKVAFSGQGKKVVVVVQQASVNIQGVDGNEVSIEQTGENRKELPKEADGLRLITGGIVDNTGVGASAEVEGNVLKIIIPKNRYTGVLTIKVPKSLGLSVTESQNWGEQKIIISDIAGEIELKTGNSKAYLNDITGPLVANTGHGKIFVTYSKLSQSSPSSISASGAIDVTLPNDSKANLKIRSYYGDLFTDWDITAVKKEAKATASSGTKTITGQGSVDGESIAVAGQYKIATRVDGGNSDDRDVFKKDQFVYVASSSKTDAFEGTINGGGVVIDLKSSNGNIYVRKKK</sequence>
<keyword evidence="1" id="KW-0732">Signal</keyword>
<gene>
    <name evidence="3" type="ORF">ACFSR2_11285</name>
</gene>
<dbReference type="InterPro" id="IPR025164">
    <property type="entry name" value="Toastrack_DUF4097"/>
</dbReference>
<feature type="signal peptide" evidence="1">
    <location>
        <begin position="1"/>
        <end position="19"/>
    </location>
</feature>
<feature type="chain" id="PRO_5046715713" evidence="1">
    <location>
        <begin position="20"/>
        <end position="312"/>
    </location>
</feature>
<dbReference type="Proteomes" id="UP001597510">
    <property type="component" value="Unassembled WGS sequence"/>
</dbReference>
<dbReference type="EMBL" id="JBHULC010000009">
    <property type="protein sequence ID" value="MFD2521473.1"/>
    <property type="molecule type" value="Genomic_DNA"/>
</dbReference>
<comment type="caution">
    <text evidence="3">The sequence shown here is derived from an EMBL/GenBank/DDBJ whole genome shotgun (WGS) entry which is preliminary data.</text>
</comment>
<dbReference type="RefSeq" id="WP_340236800.1">
    <property type="nucleotide sequence ID" value="NZ_JBBEWC010000007.1"/>
</dbReference>
<keyword evidence="4" id="KW-1185">Reference proteome</keyword>
<dbReference type="Pfam" id="PF13349">
    <property type="entry name" value="DUF4097"/>
    <property type="match status" value="1"/>
</dbReference>
<protein>
    <submittedName>
        <fullName evidence="3">DUF4097 family beta strand repeat-containing protein</fullName>
    </submittedName>
</protein>
<accession>A0ABW5J7E7</accession>